<evidence type="ECO:0000259" key="9">
    <source>
        <dbReference type="PROSITE" id="PS50837"/>
    </source>
</evidence>
<evidence type="ECO:0000256" key="8">
    <source>
        <dbReference type="SAM" id="SignalP"/>
    </source>
</evidence>
<feature type="signal peptide" evidence="8">
    <location>
        <begin position="1"/>
        <end position="21"/>
    </location>
</feature>
<dbReference type="InterPro" id="IPR007111">
    <property type="entry name" value="NACHT_NTPase"/>
</dbReference>
<evidence type="ECO:0000256" key="2">
    <source>
        <dbReference type="ARBA" id="ARBA00004240"/>
    </source>
</evidence>
<dbReference type="InterPro" id="IPR056884">
    <property type="entry name" value="NPHP3-like_N"/>
</dbReference>
<evidence type="ECO:0000313" key="10">
    <source>
        <dbReference type="EMBL" id="KAK5997958.1"/>
    </source>
</evidence>
<organism evidence="10 11">
    <name type="scientific">Cladobotryum mycophilum</name>
    <dbReference type="NCBI Taxonomy" id="491253"/>
    <lineage>
        <taxon>Eukaryota</taxon>
        <taxon>Fungi</taxon>
        <taxon>Dikarya</taxon>
        <taxon>Ascomycota</taxon>
        <taxon>Pezizomycotina</taxon>
        <taxon>Sordariomycetes</taxon>
        <taxon>Hypocreomycetidae</taxon>
        <taxon>Hypocreales</taxon>
        <taxon>Hypocreaceae</taxon>
        <taxon>Cladobotryum</taxon>
    </lineage>
</organism>
<dbReference type="InterPro" id="IPR027417">
    <property type="entry name" value="P-loop_NTPase"/>
</dbReference>
<comment type="caution">
    <text evidence="10">The sequence shown here is derived from an EMBL/GenBank/DDBJ whole genome shotgun (WGS) entry which is preliminary data.</text>
</comment>
<evidence type="ECO:0000256" key="6">
    <source>
        <dbReference type="ARBA" id="ARBA00023128"/>
    </source>
</evidence>
<gene>
    <name evidence="10" type="ORF">PT974_00326</name>
</gene>
<dbReference type="InterPro" id="IPR052374">
    <property type="entry name" value="SERAC1"/>
</dbReference>
<keyword evidence="5" id="KW-0256">Endoplasmic reticulum</keyword>
<dbReference type="PANTHER" id="PTHR48182">
    <property type="entry name" value="PROTEIN SERAC1"/>
    <property type="match status" value="1"/>
</dbReference>
<dbReference type="Proteomes" id="UP001338125">
    <property type="component" value="Unassembled WGS sequence"/>
</dbReference>
<dbReference type="Gene3D" id="3.40.50.1820">
    <property type="entry name" value="alpha/beta hydrolase"/>
    <property type="match status" value="1"/>
</dbReference>
<evidence type="ECO:0000313" key="11">
    <source>
        <dbReference type="Proteomes" id="UP001338125"/>
    </source>
</evidence>
<dbReference type="SUPFAM" id="SSF53474">
    <property type="entry name" value="alpha/beta-Hydrolases"/>
    <property type="match status" value="1"/>
</dbReference>
<name>A0ABR0T0K6_9HYPO</name>
<evidence type="ECO:0000256" key="3">
    <source>
        <dbReference type="ARBA" id="ARBA00004370"/>
    </source>
</evidence>
<dbReference type="Pfam" id="PF24883">
    <property type="entry name" value="NPHP3_N"/>
    <property type="match status" value="1"/>
</dbReference>
<evidence type="ECO:0000256" key="5">
    <source>
        <dbReference type="ARBA" id="ARBA00022824"/>
    </source>
</evidence>
<accession>A0ABR0T0K6</accession>
<keyword evidence="8" id="KW-0732">Signal</keyword>
<evidence type="ECO:0000256" key="4">
    <source>
        <dbReference type="ARBA" id="ARBA00022737"/>
    </source>
</evidence>
<reference evidence="10 11" key="1">
    <citation type="submission" date="2024-01" db="EMBL/GenBank/DDBJ databases">
        <title>Complete genome of Cladobotryum mycophilum ATHUM6906.</title>
        <authorList>
            <person name="Christinaki A.C."/>
            <person name="Myridakis A.I."/>
            <person name="Kouvelis V.N."/>
        </authorList>
    </citation>
    <scope>NUCLEOTIDE SEQUENCE [LARGE SCALE GENOMIC DNA]</scope>
    <source>
        <strain evidence="10 11">ATHUM6906</strain>
    </source>
</reference>
<dbReference type="SUPFAM" id="SSF52540">
    <property type="entry name" value="P-loop containing nucleoside triphosphate hydrolases"/>
    <property type="match status" value="1"/>
</dbReference>
<dbReference type="PANTHER" id="PTHR48182:SF2">
    <property type="entry name" value="PROTEIN SERAC1"/>
    <property type="match status" value="1"/>
</dbReference>
<dbReference type="PROSITE" id="PS50837">
    <property type="entry name" value="NACHT"/>
    <property type="match status" value="1"/>
</dbReference>
<proteinExistence type="predicted"/>
<dbReference type="Gene3D" id="3.40.50.300">
    <property type="entry name" value="P-loop containing nucleotide triphosphate hydrolases"/>
    <property type="match status" value="1"/>
</dbReference>
<feature type="domain" description="NACHT" evidence="9">
    <location>
        <begin position="336"/>
        <end position="491"/>
    </location>
</feature>
<sequence>MCLQIIMLNTSIIVAVHGLGADPEYTWICRPDINDAKKNKPTHLLKDLIAKDDRFSNARILHFAYDSDWLVDACFESARDIDRRLLACLDSHRENRLRLPLIFVGHSFGGIVIKEALSISPDDSLKILEDTCGIIFLGTPHLGSPVAGFGATVAYLTGYLGSDTGLLLSLRSNADMLVNLSKSFQDCVKRKYDNMSKITRIISICERKPTYFLNWLYAGKIVPLQSATFGSNFMDVYEVDKDHSSLNKCATIEDPLYIELMEQLHNILPNEPPKLNRGQQEVIDLVRPFTAANAEFYPLLDNLYNKNSLECLPRTREDLLRHISDWLDDCAPTNKHLYWLQGKAGTGKSTIARTVVSRMVKKNYIVANFFFKRGEGDRARLKRFATTLAIQLVGKLPALAASVLGALRSDHSNIEELPLPLQFKKLIEEPMRQSGISTNKPIVIVIDALDECDSPNDVSILVQLLVQPILPQRDSRSSSPKLRVKYFLTSRLDHDIESAFNNLYDERWERKQPEEVTSNSTKQDIELYLRFQLENIKDLLSPLSKGCLWSNPEDVESLNRLVKLASPLFEFAATACRFIADSKIPGGPRDHLRDILESGVCENLDSIYLAILERRFRGLGGKYLSRALAQFQDVVVSIIILADSISIACFAALLAKREPDVRQELQHFESVLVIPPETDSHRPVTVFHESFRDFLVGPEAGREFKFDLKETHQRLLSRCYEILCGKQGQKDALHEDICNLGTPGTHRSEVSEETVRNFLTPELQYACRFWIYHLKRSGHMIKDNDRWHLFLLSHFLHWLEALSFLGRASESLLLVKELQTVVDACDGFELKAFLNDAERFILSFRPIIDAAPLQLYSSALTFAPTGSIIQKTFEACRPS</sequence>
<keyword evidence="11" id="KW-1185">Reference proteome</keyword>
<dbReference type="EMBL" id="JAVFKD010000001">
    <property type="protein sequence ID" value="KAK5997958.1"/>
    <property type="molecule type" value="Genomic_DNA"/>
</dbReference>
<evidence type="ECO:0000256" key="7">
    <source>
        <dbReference type="ARBA" id="ARBA00023136"/>
    </source>
</evidence>
<comment type="subcellular location">
    <subcellularLocation>
        <location evidence="2">Endoplasmic reticulum</location>
    </subcellularLocation>
    <subcellularLocation>
        <location evidence="3">Membrane</location>
    </subcellularLocation>
    <subcellularLocation>
        <location evidence="1">Mitochondrion</location>
    </subcellularLocation>
</comment>
<feature type="chain" id="PRO_5046891809" evidence="8">
    <location>
        <begin position="22"/>
        <end position="879"/>
    </location>
</feature>
<keyword evidence="7" id="KW-0472">Membrane</keyword>
<keyword evidence="4" id="KW-0677">Repeat</keyword>
<evidence type="ECO:0000256" key="1">
    <source>
        <dbReference type="ARBA" id="ARBA00004173"/>
    </source>
</evidence>
<protein>
    <submittedName>
        <fullName evidence="10">Vegetative incompatibility HET-E-1-like protein</fullName>
    </submittedName>
</protein>
<keyword evidence="6" id="KW-0496">Mitochondrion</keyword>
<dbReference type="InterPro" id="IPR029058">
    <property type="entry name" value="AB_hydrolase_fold"/>
</dbReference>